<dbReference type="RefSeq" id="WP_247808927.1">
    <property type="nucleotide sequence ID" value="NZ_CP095855.1"/>
</dbReference>
<evidence type="ECO:0000313" key="3">
    <source>
        <dbReference type="Proteomes" id="UP000830198"/>
    </source>
</evidence>
<dbReference type="Gene3D" id="3.40.50.410">
    <property type="entry name" value="von Willebrand factor, type A domain"/>
    <property type="match status" value="1"/>
</dbReference>
<dbReference type="PROSITE" id="PS50234">
    <property type="entry name" value="VWFA"/>
    <property type="match status" value="1"/>
</dbReference>
<evidence type="ECO:0000259" key="1">
    <source>
        <dbReference type="PROSITE" id="PS50234"/>
    </source>
</evidence>
<dbReference type="PANTHER" id="PTHR35023">
    <property type="entry name" value="CHELATASE-RELATED"/>
    <property type="match status" value="1"/>
</dbReference>
<dbReference type="SMART" id="SM00327">
    <property type="entry name" value="VWA"/>
    <property type="match status" value="1"/>
</dbReference>
<dbReference type="PANTHER" id="PTHR35023:SF1">
    <property type="entry name" value="MG-PROTOPORPHYRIN IX CHELATASE"/>
    <property type="match status" value="1"/>
</dbReference>
<organism evidence="2 3">
    <name type="scientific">Chitinophaga filiformis</name>
    <name type="common">Myxococcus filiformis</name>
    <name type="synonym">Flexibacter filiformis</name>
    <dbReference type="NCBI Taxonomy" id="104663"/>
    <lineage>
        <taxon>Bacteria</taxon>
        <taxon>Pseudomonadati</taxon>
        <taxon>Bacteroidota</taxon>
        <taxon>Chitinophagia</taxon>
        <taxon>Chitinophagales</taxon>
        <taxon>Chitinophagaceae</taxon>
        <taxon>Chitinophaga</taxon>
    </lineage>
</organism>
<dbReference type="InterPro" id="IPR002035">
    <property type="entry name" value="VWF_A"/>
</dbReference>
<dbReference type="Proteomes" id="UP000830198">
    <property type="component" value="Chromosome"/>
</dbReference>
<dbReference type="InterPro" id="IPR052989">
    <property type="entry name" value="Mg-chelatase_DI-like"/>
</dbReference>
<dbReference type="EMBL" id="CP095855">
    <property type="protein sequence ID" value="UPK66717.1"/>
    <property type="molecule type" value="Genomic_DNA"/>
</dbReference>
<keyword evidence="3" id="KW-1185">Reference proteome</keyword>
<feature type="domain" description="VWFA" evidence="1">
    <location>
        <begin position="65"/>
        <end position="198"/>
    </location>
</feature>
<dbReference type="SUPFAM" id="SSF53300">
    <property type="entry name" value="vWA-like"/>
    <property type="match status" value="1"/>
</dbReference>
<protein>
    <submittedName>
        <fullName evidence="2">VWA domain-containing protein</fullName>
    </submittedName>
</protein>
<accession>A0ABY4HT82</accession>
<gene>
    <name evidence="2" type="ORF">MYF79_17415</name>
</gene>
<evidence type="ECO:0000313" key="2">
    <source>
        <dbReference type="EMBL" id="UPK66717.1"/>
    </source>
</evidence>
<name>A0ABY4HT82_CHIFI</name>
<dbReference type="InterPro" id="IPR036465">
    <property type="entry name" value="vWFA_dom_sf"/>
</dbReference>
<proteinExistence type="predicted"/>
<dbReference type="Pfam" id="PF13519">
    <property type="entry name" value="VWA_2"/>
    <property type="match status" value="1"/>
</dbReference>
<reference evidence="2 3" key="1">
    <citation type="submission" date="2022-04" db="EMBL/GenBank/DDBJ databases">
        <title>The arsenic-methylating capacity of Chitinophaga filiformis YT5 during chitin decomposition.</title>
        <authorList>
            <person name="Chen G."/>
            <person name="Liang Y."/>
        </authorList>
    </citation>
    <scope>NUCLEOTIDE SEQUENCE [LARGE SCALE GENOMIC DNA]</scope>
    <source>
        <strain evidence="2 3">YT5</strain>
    </source>
</reference>
<sequence length="236" mass="26123">MQLKTGGAEARKGMAMKVALHLQGARQKSASLSPRVDVLETVKYYLTHDETTIRYKRQQSKADMYVFFLVDSSGSMVKDRQIAYIKGLVAQTIDRYKSKRIKYAAVALSNGTAELLSAPTLHVQELVNTLAHLSSGGKTNMKAGFAMISQLFKRNMKEHASLYIFTDGKINAGNTDDPFGEAVLFYRQYLNGIKRTTVIDNESGFVKLELAEKLAVSIGAGYQHIRQNAPLPAITI</sequence>